<organism evidence="1 2">
    <name type="scientific">Clavelina lepadiformis</name>
    <name type="common">Light-bulb sea squirt</name>
    <name type="synonym">Ascidia lepadiformis</name>
    <dbReference type="NCBI Taxonomy" id="159417"/>
    <lineage>
        <taxon>Eukaryota</taxon>
        <taxon>Metazoa</taxon>
        <taxon>Chordata</taxon>
        <taxon>Tunicata</taxon>
        <taxon>Ascidiacea</taxon>
        <taxon>Aplousobranchia</taxon>
        <taxon>Clavelinidae</taxon>
        <taxon>Clavelina</taxon>
    </lineage>
</organism>
<keyword evidence="2" id="KW-1185">Reference proteome</keyword>
<evidence type="ECO:0000313" key="1">
    <source>
        <dbReference type="EMBL" id="CAK8684410.1"/>
    </source>
</evidence>
<evidence type="ECO:0000313" key="2">
    <source>
        <dbReference type="Proteomes" id="UP001642483"/>
    </source>
</evidence>
<protein>
    <submittedName>
        <fullName evidence="1">Uncharacterized protein</fullName>
    </submittedName>
</protein>
<dbReference type="Proteomes" id="UP001642483">
    <property type="component" value="Unassembled WGS sequence"/>
</dbReference>
<reference evidence="1 2" key="1">
    <citation type="submission" date="2024-02" db="EMBL/GenBank/DDBJ databases">
        <authorList>
            <person name="Daric V."/>
            <person name="Darras S."/>
        </authorList>
    </citation>
    <scope>NUCLEOTIDE SEQUENCE [LARGE SCALE GENOMIC DNA]</scope>
</reference>
<proteinExistence type="predicted"/>
<sequence length="123" mass="13707">MALICQLILKNIDVSYRTQTTGCRINRFKWAWNKFCLLTAVLLISQPLDSSHCKLACFCHLLTCIVAILFQNRQTTGFSNGADGFSGLMPQDGRQGTVFQHSNQLRKSGGVLHLSQTVSKFVV</sequence>
<gene>
    <name evidence="1" type="ORF">CVLEPA_LOCUS15396</name>
</gene>
<name>A0ABP0FXT3_CLALP</name>
<comment type="caution">
    <text evidence="1">The sequence shown here is derived from an EMBL/GenBank/DDBJ whole genome shotgun (WGS) entry which is preliminary data.</text>
</comment>
<dbReference type="EMBL" id="CAWYQH010000097">
    <property type="protein sequence ID" value="CAK8684410.1"/>
    <property type="molecule type" value="Genomic_DNA"/>
</dbReference>
<accession>A0ABP0FXT3</accession>